<dbReference type="SUPFAM" id="SSF46785">
    <property type="entry name" value="Winged helix' DNA-binding domain"/>
    <property type="match status" value="1"/>
</dbReference>
<evidence type="ECO:0000313" key="6">
    <source>
        <dbReference type="Proteomes" id="UP000289857"/>
    </source>
</evidence>
<dbReference type="PANTHER" id="PTHR38445">
    <property type="entry name" value="HTH-TYPE TRANSCRIPTIONAL REPRESSOR YTRA"/>
    <property type="match status" value="1"/>
</dbReference>
<dbReference type="PROSITE" id="PS50949">
    <property type="entry name" value="HTH_GNTR"/>
    <property type="match status" value="1"/>
</dbReference>
<feature type="domain" description="HTH gntR-type" evidence="4">
    <location>
        <begin position="12"/>
        <end position="80"/>
    </location>
</feature>
<dbReference type="Proteomes" id="UP000289857">
    <property type="component" value="Unassembled WGS sequence"/>
</dbReference>
<dbReference type="InterPro" id="IPR000524">
    <property type="entry name" value="Tscrpt_reg_HTH_GntR"/>
</dbReference>
<dbReference type="RefSeq" id="WP_129459882.1">
    <property type="nucleotide sequence ID" value="NZ_SBKN01000001.1"/>
</dbReference>
<reference evidence="6" key="1">
    <citation type="submission" date="2019-01" db="EMBL/GenBank/DDBJ databases">
        <title>Cytophagaceae bacterium strain CAR-16.</title>
        <authorList>
            <person name="Chen W.-M."/>
        </authorList>
    </citation>
    <scope>NUCLEOTIDE SEQUENCE [LARGE SCALE GENOMIC DNA]</scope>
    <source>
        <strain evidence="6">WWJ-16</strain>
    </source>
</reference>
<gene>
    <name evidence="5" type="ORF">EQG61_00310</name>
</gene>
<evidence type="ECO:0000256" key="2">
    <source>
        <dbReference type="ARBA" id="ARBA00023125"/>
    </source>
</evidence>
<dbReference type="GO" id="GO:0003700">
    <property type="term" value="F:DNA-binding transcription factor activity"/>
    <property type="evidence" value="ECO:0007669"/>
    <property type="project" value="InterPro"/>
</dbReference>
<evidence type="ECO:0000256" key="3">
    <source>
        <dbReference type="ARBA" id="ARBA00023163"/>
    </source>
</evidence>
<dbReference type="InterPro" id="IPR028082">
    <property type="entry name" value="Peripla_BP_I"/>
</dbReference>
<dbReference type="InterPro" id="IPR036388">
    <property type="entry name" value="WH-like_DNA-bd_sf"/>
</dbReference>
<keyword evidence="2" id="KW-0238">DNA-binding</keyword>
<accession>A0A4Q1KAR7</accession>
<keyword evidence="3" id="KW-0804">Transcription</keyword>
<dbReference type="Pfam" id="PF13377">
    <property type="entry name" value="Peripla_BP_3"/>
    <property type="match status" value="1"/>
</dbReference>
<dbReference type="Pfam" id="PF00392">
    <property type="entry name" value="GntR"/>
    <property type="match status" value="1"/>
</dbReference>
<proteinExistence type="predicted"/>
<evidence type="ECO:0000313" key="5">
    <source>
        <dbReference type="EMBL" id="RXR23917.1"/>
    </source>
</evidence>
<dbReference type="EMBL" id="SBKN01000001">
    <property type="protein sequence ID" value="RXR23917.1"/>
    <property type="molecule type" value="Genomic_DNA"/>
</dbReference>
<evidence type="ECO:0000259" key="4">
    <source>
        <dbReference type="PROSITE" id="PS50949"/>
    </source>
</evidence>
<sequence>MRIIQVDKQLVTPIYKQIVGQVEQAIMNRKLFKNDRLPSVNKVCLENQLSRDTVLLAYEELKKKGVIYAITGKGYYVKTEEFDYEQRYFLLFDELNAFKEDVYHAFVTALEGKAQIDIYFHHFNLGMFRKLIHDAQGNYSKYIIMPSNLEGVEPVIGLLPENEVYILDQMRDSLQHYPSIYQNFDQAMYEALVLGWERIQKYARLILLFPGNKEPLGMVHGFERFCTDYQFENQILQSFAAYQPEKGTVYIIPDDRDLVDVVEKTQQLGWKIGSDVGIISYNDTPLKKVVANGITTISTDFAAMGQRLATLVWEQQRIQEENPSRLIERQSL</sequence>
<dbReference type="Gene3D" id="3.40.50.2300">
    <property type="match status" value="1"/>
</dbReference>
<dbReference type="SUPFAM" id="SSF53822">
    <property type="entry name" value="Periplasmic binding protein-like I"/>
    <property type="match status" value="1"/>
</dbReference>
<dbReference type="PANTHER" id="PTHR38445:SF10">
    <property type="entry name" value="GNTR-FAMILY TRANSCRIPTIONAL REGULATOR"/>
    <property type="match status" value="1"/>
</dbReference>
<organism evidence="5 6">
    <name type="scientific">Flavobacterium stagni</name>
    <dbReference type="NCBI Taxonomy" id="2506421"/>
    <lineage>
        <taxon>Bacteria</taxon>
        <taxon>Pseudomonadati</taxon>
        <taxon>Bacteroidota</taxon>
        <taxon>Flavobacteriia</taxon>
        <taxon>Flavobacteriales</taxon>
        <taxon>Flavobacteriaceae</taxon>
        <taxon>Flavobacterium</taxon>
    </lineage>
</organism>
<dbReference type="GO" id="GO:0003677">
    <property type="term" value="F:DNA binding"/>
    <property type="evidence" value="ECO:0007669"/>
    <property type="project" value="UniProtKB-KW"/>
</dbReference>
<dbReference type="InterPro" id="IPR036390">
    <property type="entry name" value="WH_DNA-bd_sf"/>
</dbReference>
<dbReference type="Gene3D" id="1.10.10.10">
    <property type="entry name" value="Winged helix-like DNA-binding domain superfamily/Winged helix DNA-binding domain"/>
    <property type="match status" value="1"/>
</dbReference>
<evidence type="ECO:0000256" key="1">
    <source>
        <dbReference type="ARBA" id="ARBA00023015"/>
    </source>
</evidence>
<dbReference type="AlphaFoldDB" id="A0A4Q1KAR7"/>
<dbReference type="OrthoDB" id="742238at2"/>
<dbReference type="CDD" id="cd07377">
    <property type="entry name" value="WHTH_GntR"/>
    <property type="match status" value="1"/>
</dbReference>
<dbReference type="InterPro" id="IPR046335">
    <property type="entry name" value="LacI/GalR-like_sensor"/>
</dbReference>
<name>A0A4Q1KAR7_9FLAO</name>
<keyword evidence="1" id="KW-0805">Transcription regulation</keyword>
<dbReference type="SMART" id="SM00345">
    <property type="entry name" value="HTH_GNTR"/>
    <property type="match status" value="1"/>
</dbReference>
<comment type="caution">
    <text evidence="5">The sequence shown here is derived from an EMBL/GenBank/DDBJ whole genome shotgun (WGS) entry which is preliminary data.</text>
</comment>
<keyword evidence="6" id="KW-1185">Reference proteome</keyword>
<protein>
    <submittedName>
        <fullName evidence="5">GntR family transcriptional regulator</fullName>
    </submittedName>
</protein>